<dbReference type="OrthoDB" id="6783070at2759"/>
<dbReference type="InterPro" id="IPR025398">
    <property type="entry name" value="DUF4371"/>
</dbReference>
<evidence type="ECO:0000259" key="2">
    <source>
        <dbReference type="Pfam" id="PF05699"/>
    </source>
</evidence>
<evidence type="ECO:0008006" key="6">
    <source>
        <dbReference type="Google" id="ProtNLM"/>
    </source>
</evidence>
<dbReference type="Proteomes" id="UP000683360">
    <property type="component" value="Unassembled WGS sequence"/>
</dbReference>
<keyword evidence="5" id="KW-1185">Reference proteome</keyword>
<feature type="region of interest" description="Disordered" evidence="1">
    <location>
        <begin position="1"/>
        <end position="29"/>
    </location>
</feature>
<organism evidence="4 5">
    <name type="scientific">Mytilus edulis</name>
    <name type="common">Blue mussel</name>
    <dbReference type="NCBI Taxonomy" id="6550"/>
    <lineage>
        <taxon>Eukaryota</taxon>
        <taxon>Metazoa</taxon>
        <taxon>Spiralia</taxon>
        <taxon>Lophotrochozoa</taxon>
        <taxon>Mollusca</taxon>
        <taxon>Bivalvia</taxon>
        <taxon>Autobranchia</taxon>
        <taxon>Pteriomorphia</taxon>
        <taxon>Mytilida</taxon>
        <taxon>Mytiloidea</taxon>
        <taxon>Mytilidae</taxon>
        <taxon>Mytilinae</taxon>
        <taxon>Mytilus</taxon>
    </lineage>
</organism>
<gene>
    <name evidence="4" type="ORF">MEDL_21033</name>
</gene>
<dbReference type="EMBL" id="CAJPWZ010001060">
    <property type="protein sequence ID" value="CAG2206727.1"/>
    <property type="molecule type" value="Genomic_DNA"/>
</dbReference>
<comment type="caution">
    <text evidence="4">The sequence shown here is derived from an EMBL/GenBank/DDBJ whole genome shotgun (WGS) entry which is preliminary data.</text>
</comment>
<dbReference type="SUPFAM" id="SSF53098">
    <property type="entry name" value="Ribonuclease H-like"/>
    <property type="match status" value="1"/>
</dbReference>
<dbReference type="GO" id="GO:0046983">
    <property type="term" value="F:protein dimerization activity"/>
    <property type="evidence" value="ECO:0007669"/>
    <property type="project" value="InterPro"/>
</dbReference>
<dbReference type="Pfam" id="PF14291">
    <property type="entry name" value="DUF4371"/>
    <property type="match status" value="1"/>
</dbReference>
<dbReference type="Pfam" id="PF05699">
    <property type="entry name" value="Dimer_Tnp_hAT"/>
    <property type="match status" value="1"/>
</dbReference>
<sequence>MSPKLQLLKRDKEKSKRQTSNKQRSLDSYFKVARQAGNEETGDIDENSVAINPSPNESVIEAEPALACSENTPSTSSEILLSPIDYSDPDHPSENPRYNEFVTIPYNDWKNALGEKRGRLALHSNSERHLKALEKSGLLLSVSDQRRPSIVQSISKAYSDKVEKNRASLLSLIDVIITLGKRNIALRGNWNKEISEEDGNFMFFVNWKSSFDLVLKEHIEQKCSYGKYLSPLAQNEFIHCCELEIRSKIVSRCNQSNFFSVMADECADCSNQAQLSICIRYCYTENDAWYVTEDFCGFVELVKTNAETISTCILNKLREWGFDLTRLRGQGYDGCSTMTGEVSGVKTRITQELSNAKYFVHCRSHCLNLVVVNSCQSVAVVRNFMAILGKITWFISASSKRKNIMKSVMKDEGQIAIQFDLMYDQEEGLFSQEKRLLPTLAETRWTSRTDTLTWLLKHYDKVLDILDEIQNQTVGNSDATSYKMTLLNFEILVVAVVTQFLLGYLRPLSIELQSENCDLVEAHVQARSLAASFLEIREHAEEEAFDGLFKRASTIANKNDITINKPRTSGRQRHRANAAAETVEQHYRINIFIPLIDHIIKHLNDRFPDDIKPMLYGFYLLPRYFCKLTEDIIGSIANEYINDIPYPDDLPQEVHRWKTFTSIKEIGSKCTIEQAIKHTQFYPNIRQILLLLLALPVGSCSCERSFSALRRLKTWNRSTMTENRLCGLAMLHIHRSDNVGNIEDSKKSSNKLGDELIMCFCGLDLIVAYISDYKTAN</sequence>
<feature type="domain" description="HAT C-terminal dimerisation" evidence="2">
    <location>
        <begin position="677"/>
        <end position="734"/>
    </location>
</feature>
<feature type="domain" description="DUF4371" evidence="3">
    <location>
        <begin position="160"/>
        <end position="344"/>
    </location>
</feature>
<dbReference type="InterPro" id="IPR008906">
    <property type="entry name" value="HATC_C_dom"/>
</dbReference>
<protein>
    <recommendedName>
        <fullName evidence="6">52 kDa repressor of the inhibitor of the protein kinase-like</fullName>
    </recommendedName>
</protein>
<accession>A0A8S3RDM2</accession>
<evidence type="ECO:0000256" key="1">
    <source>
        <dbReference type="SAM" id="MobiDB-lite"/>
    </source>
</evidence>
<dbReference type="InterPro" id="IPR012337">
    <property type="entry name" value="RNaseH-like_sf"/>
</dbReference>
<evidence type="ECO:0000259" key="3">
    <source>
        <dbReference type="Pfam" id="PF14291"/>
    </source>
</evidence>
<dbReference type="AlphaFoldDB" id="A0A8S3RDM2"/>
<dbReference type="PANTHER" id="PTHR46289:SF14">
    <property type="entry name" value="DUF4371 DOMAIN-CONTAINING PROTEIN"/>
    <property type="match status" value="1"/>
</dbReference>
<reference evidence="4" key="1">
    <citation type="submission" date="2021-03" db="EMBL/GenBank/DDBJ databases">
        <authorList>
            <person name="Bekaert M."/>
        </authorList>
    </citation>
    <scope>NUCLEOTIDE SEQUENCE</scope>
</reference>
<name>A0A8S3RDM2_MYTED</name>
<evidence type="ECO:0000313" key="5">
    <source>
        <dbReference type="Proteomes" id="UP000683360"/>
    </source>
</evidence>
<dbReference type="PANTHER" id="PTHR46289">
    <property type="entry name" value="52 KDA REPRESSOR OF THE INHIBITOR OF THE PROTEIN KINASE-LIKE PROTEIN-RELATED"/>
    <property type="match status" value="1"/>
</dbReference>
<proteinExistence type="predicted"/>
<dbReference type="InterPro" id="IPR052958">
    <property type="entry name" value="IFN-induced_PKR_regulator"/>
</dbReference>
<evidence type="ECO:0000313" key="4">
    <source>
        <dbReference type="EMBL" id="CAG2206727.1"/>
    </source>
</evidence>